<dbReference type="InterPro" id="IPR036412">
    <property type="entry name" value="HAD-like_sf"/>
</dbReference>
<dbReference type="PANTHER" id="PTHR43434">
    <property type="entry name" value="PHOSPHOGLYCOLATE PHOSPHATASE"/>
    <property type="match status" value="1"/>
</dbReference>
<evidence type="ECO:0000256" key="2">
    <source>
        <dbReference type="ARBA" id="ARBA00004818"/>
    </source>
</evidence>
<dbReference type="SFLD" id="SFLDS00003">
    <property type="entry name" value="Haloacid_Dehalogenase"/>
    <property type="match status" value="1"/>
</dbReference>
<comment type="pathway">
    <text evidence="2">Organic acid metabolism; glycolate biosynthesis; glycolate from 2-phosphoglycolate: step 1/1.</text>
</comment>
<accession>A0ABW3JB25</accession>
<dbReference type="EC" id="3.1.3.18" evidence="4"/>
<dbReference type="InterPro" id="IPR023198">
    <property type="entry name" value="PGP-like_dom2"/>
</dbReference>
<protein>
    <recommendedName>
        <fullName evidence="4">phosphoglycolate phosphatase</fullName>
        <ecNumber evidence="4">3.1.3.18</ecNumber>
    </recommendedName>
</protein>
<comment type="catalytic activity">
    <reaction evidence="1">
        <text>2-phosphoglycolate + H2O = glycolate + phosphate</text>
        <dbReference type="Rhea" id="RHEA:14369"/>
        <dbReference type="ChEBI" id="CHEBI:15377"/>
        <dbReference type="ChEBI" id="CHEBI:29805"/>
        <dbReference type="ChEBI" id="CHEBI:43474"/>
        <dbReference type="ChEBI" id="CHEBI:58033"/>
        <dbReference type="EC" id="3.1.3.18"/>
    </reaction>
</comment>
<keyword evidence="6" id="KW-1185">Reference proteome</keyword>
<keyword evidence="5" id="KW-0378">Hydrolase</keyword>
<organism evidence="5 6">
    <name type="scientific">Methyloligella solikamskensis</name>
    <dbReference type="NCBI Taxonomy" id="1177756"/>
    <lineage>
        <taxon>Bacteria</taxon>
        <taxon>Pseudomonadati</taxon>
        <taxon>Pseudomonadota</taxon>
        <taxon>Alphaproteobacteria</taxon>
        <taxon>Hyphomicrobiales</taxon>
        <taxon>Hyphomicrobiaceae</taxon>
        <taxon>Methyloligella</taxon>
    </lineage>
</organism>
<dbReference type="GO" id="GO:0016787">
    <property type="term" value="F:hydrolase activity"/>
    <property type="evidence" value="ECO:0007669"/>
    <property type="project" value="UniProtKB-KW"/>
</dbReference>
<dbReference type="SUPFAM" id="SSF56784">
    <property type="entry name" value="HAD-like"/>
    <property type="match status" value="1"/>
</dbReference>
<dbReference type="Pfam" id="PF13419">
    <property type="entry name" value="HAD_2"/>
    <property type="match status" value="1"/>
</dbReference>
<dbReference type="InterPro" id="IPR006439">
    <property type="entry name" value="HAD-SF_hydro_IA"/>
</dbReference>
<dbReference type="Gene3D" id="3.40.50.1000">
    <property type="entry name" value="HAD superfamily/HAD-like"/>
    <property type="match status" value="1"/>
</dbReference>
<evidence type="ECO:0000313" key="5">
    <source>
        <dbReference type="EMBL" id="MFD0987668.1"/>
    </source>
</evidence>
<dbReference type="SFLD" id="SFLDG01135">
    <property type="entry name" value="C1.5.6:_HAD__Beta-PGM__Phospha"/>
    <property type="match status" value="1"/>
</dbReference>
<dbReference type="NCBIfam" id="TIGR01549">
    <property type="entry name" value="HAD-SF-IA-v1"/>
    <property type="match status" value="1"/>
</dbReference>
<dbReference type="Gene3D" id="1.10.150.240">
    <property type="entry name" value="Putative phosphatase, domain 2"/>
    <property type="match status" value="1"/>
</dbReference>
<proteinExistence type="inferred from homology"/>
<gene>
    <name evidence="5" type="ORF">ACFQ2F_11230</name>
</gene>
<comment type="caution">
    <text evidence="5">The sequence shown here is derived from an EMBL/GenBank/DDBJ whole genome shotgun (WGS) entry which is preliminary data.</text>
</comment>
<evidence type="ECO:0000313" key="6">
    <source>
        <dbReference type="Proteomes" id="UP001597102"/>
    </source>
</evidence>
<dbReference type="SFLD" id="SFLDG01129">
    <property type="entry name" value="C1.5:_HAD__Beta-PGM__Phosphata"/>
    <property type="match status" value="1"/>
</dbReference>
<dbReference type="EMBL" id="JBHTJO010000001">
    <property type="protein sequence ID" value="MFD0987668.1"/>
    <property type="molecule type" value="Genomic_DNA"/>
</dbReference>
<dbReference type="RefSeq" id="WP_379089875.1">
    <property type="nucleotide sequence ID" value="NZ_JBHTJO010000001.1"/>
</dbReference>
<name>A0ABW3JB25_9HYPH</name>
<sequence length="257" mass="27056">MPDRSQHEIADAYLASVLPSLQRGGGIWPKAVIFDLDGTLADTAEDLALALNGGLKEVDIEPFTPEQVRLMVGGGLKALMDRALEARNADLDEAKREDLLARLYELYAAKPVVKSVLYEGAEAMLETLVEAGIICGVCTNKPQSIAEDVLKQLGLADSFAFVQGGDTDLPKKPDPAPLVHVMEMLGAKPSQTVMVGDSTADVGAARAADLAGIVLVSHGYSKLPASEMGGDVIIDSLPELPRSLAVLAGRTKARAKG</sequence>
<dbReference type="NCBIfam" id="TIGR01509">
    <property type="entry name" value="HAD-SF-IA-v3"/>
    <property type="match status" value="1"/>
</dbReference>
<evidence type="ECO:0000256" key="4">
    <source>
        <dbReference type="ARBA" id="ARBA00013078"/>
    </source>
</evidence>
<dbReference type="InterPro" id="IPR023214">
    <property type="entry name" value="HAD_sf"/>
</dbReference>
<dbReference type="InterPro" id="IPR041492">
    <property type="entry name" value="HAD_2"/>
</dbReference>
<evidence type="ECO:0000256" key="1">
    <source>
        <dbReference type="ARBA" id="ARBA00000830"/>
    </source>
</evidence>
<evidence type="ECO:0000256" key="3">
    <source>
        <dbReference type="ARBA" id="ARBA00006171"/>
    </source>
</evidence>
<dbReference type="Proteomes" id="UP001597102">
    <property type="component" value="Unassembled WGS sequence"/>
</dbReference>
<dbReference type="InterPro" id="IPR050155">
    <property type="entry name" value="HAD-like_hydrolase_sf"/>
</dbReference>
<dbReference type="PANTHER" id="PTHR43434:SF1">
    <property type="entry name" value="PHOSPHOGLYCOLATE PHOSPHATASE"/>
    <property type="match status" value="1"/>
</dbReference>
<reference evidence="6" key="1">
    <citation type="journal article" date="2019" name="Int. J. Syst. Evol. Microbiol.">
        <title>The Global Catalogue of Microorganisms (GCM) 10K type strain sequencing project: providing services to taxonomists for standard genome sequencing and annotation.</title>
        <authorList>
            <consortium name="The Broad Institute Genomics Platform"/>
            <consortium name="The Broad Institute Genome Sequencing Center for Infectious Disease"/>
            <person name="Wu L."/>
            <person name="Ma J."/>
        </authorList>
    </citation>
    <scope>NUCLEOTIDE SEQUENCE [LARGE SCALE GENOMIC DNA]</scope>
    <source>
        <strain evidence="6">CCUG 61697</strain>
    </source>
</reference>
<comment type="similarity">
    <text evidence="3">Belongs to the HAD-like hydrolase superfamily. CbbY/CbbZ/Gph/YieH family.</text>
</comment>